<feature type="region of interest" description="Disordered" evidence="1">
    <location>
        <begin position="100"/>
        <end position="134"/>
    </location>
</feature>
<feature type="compositionally biased region" description="Polar residues" evidence="1">
    <location>
        <begin position="1"/>
        <end position="17"/>
    </location>
</feature>
<comment type="caution">
    <text evidence="2">The sequence shown here is derived from an EMBL/GenBank/DDBJ whole genome shotgun (WGS) entry which is preliminary data.</text>
</comment>
<keyword evidence="3" id="KW-1185">Reference proteome</keyword>
<evidence type="ECO:0000256" key="1">
    <source>
        <dbReference type="SAM" id="MobiDB-lite"/>
    </source>
</evidence>
<dbReference type="AlphaFoldDB" id="A0A9W7AKZ4"/>
<evidence type="ECO:0000313" key="2">
    <source>
        <dbReference type="EMBL" id="GMH73619.1"/>
    </source>
</evidence>
<evidence type="ECO:0000313" key="3">
    <source>
        <dbReference type="Proteomes" id="UP001165085"/>
    </source>
</evidence>
<feature type="region of interest" description="Disordered" evidence="1">
    <location>
        <begin position="1"/>
        <end position="26"/>
    </location>
</feature>
<reference evidence="3" key="1">
    <citation type="journal article" date="2023" name="Commun. Biol.">
        <title>Genome analysis of Parmales, the sister group of diatoms, reveals the evolutionary specialization of diatoms from phago-mixotrophs to photoautotrophs.</title>
        <authorList>
            <person name="Ban H."/>
            <person name="Sato S."/>
            <person name="Yoshikawa S."/>
            <person name="Yamada K."/>
            <person name="Nakamura Y."/>
            <person name="Ichinomiya M."/>
            <person name="Sato N."/>
            <person name="Blanc-Mathieu R."/>
            <person name="Endo H."/>
            <person name="Kuwata A."/>
            <person name="Ogata H."/>
        </authorList>
    </citation>
    <scope>NUCLEOTIDE SEQUENCE [LARGE SCALE GENOMIC DNA]</scope>
    <source>
        <strain evidence="3">NIES 3701</strain>
    </source>
</reference>
<name>A0A9W7AKZ4_9STRA</name>
<dbReference type="EMBL" id="BRXY01000170">
    <property type="protein sequence ID" value="GMH73619.1"/>
    <property type="molecule type" value="Genomic_DNA"/>
</dbReference>
<accession>A0A9W7AKZ4</accession>
<dbReference type="Proteomes" id="UP001165085">
    <property type="component" value="Unassembled WGS sequence"/>
</dbReference>
<sequence length="134" mass="14973">MSQRTSSASTQSLTKSQIARAPTITEQEIEEMWQRARGTFNYPEFNSGNGGALVGGGKEASGMTANNLKRHVSKTDRVASQRIQKMRELAKQDALIKASMDEEAEQQVNKENEKQKRYIAPAPWEDAPDEQEES</sequence>
<dbReference type="OrthoDB" id="201445at2759"/>
<protein>
    <submittedName>
        <fullName evidence="2">Uncharacterized protein</fullName>
    </submittedName>
</protein>
<organism evidence="2 3">
    <name type="scientific">Triparma strigata</name>
    <dbReference type="NCBI Taxonomy" id="1606541"/>
    <lineage>
        <taxon>Eukaryota</taxon>
        <taxon>Sar</taxon>
        <taxon>Stramenopiles</taxon>
        <taxon>Ochrophyta</taxon>
        <taxon>Bolidophyceae</taxon>
        <taxon>Parmales</taxon>
        <taxon>Triparmaceae</taxon>
        <taxon>Triparma</taxon>
    </lineage>
</organism>
<proteinExistence type="predicted"/>
<gene>
    <name evidence="2" type="ORF">TrST_g7177</name>
</gene>